<keyword evidence="2" id="KW-1185">Reference proteome</keyword>
<dbReference type="EMBL" id="SOHM01000039">
    <property type="protein sequence ID" value="TFD85009.1"/>
    <property type="molecule type" value="Genomic_DNA"/>
</dbReference>
<gene>
    <name evidence="1" type="ORF">E3T61_18490</name>
</gene>
<protein>
    <submittedName>
        <fullName evidence="1">Uncharacterized protein</fullName>
    </submittedName>
</protein>
<organism evidence="1 2">
    <name type="scientific">Cryobacterium lactosi</name>
    <dbReference type="NCBI Taxonomy" id="1259202"/>
    <lineage>
        <taxon>Bacteria</taxon>
        <taxon>Bacillati</taxon>
        <taxon>Actinomycetota</taxon>
        <taxon>Actinomycetes</taxon>
        <taxon>Micrococcales</taxon>
        <taxon>Microbacteriaceae</taxon>
        <taxon>Cryobacterium</taxon>
    </lineage>
</organism>
<proteinExistence type="predicted"/>
<dbReference type="Proteomes" id="UP000298468">
    <property type="component" value="Unassembled WGS sequence"/>
</dbReference>
<evidence type="ECO:0000313" key="1">
    <source>
        <dbReference type="EMBL" id="TFD85009.1"/>
    </source>
</evidence>
<sequence>MSAVRSIKDLTSVIDCPVAGCEGLAFDHESDDPSQNLHRSTGPELEGVPMRIDYVVSAASWPLWTIDLDTFHEVDDISPMQASLMALHLSRAALRCVDMNDAASAAGWVSL</sequence>
<name>A0A4R9BHT9_9MICO</name>
<dbReference type="RefSeq" id="WP_134642322.1">
    <property type="nucleotide sequence ID" value="NZ_SOHM01000039.1"/>
</dbReference>
<comment type="caution">
    <text evidence="1">The sequence shown here is derived from an EMBL/GenBank/DDBJ whole genome shotgun (WGS) entry which is preliminary data.</text>
</comment>
<reference evidence="1 2" key="1">
    <citation type="submission" date="2019-03" db="EMBL/GenBank/DDBJ databases">
        <title>Genomics of glacier-inhabiting Cryobacterium strains.</title>
        <authorList>
            <person name="Liu Q."/>
            <person name="Xin Y.-H."/>
        </authorList>
    </citation>
    <scope>NUCLEOTIDE SEQUENCE [LARGE SCALE GENOMIC DNA]</scope>
    <source>
        <strain evidence="1 2">Sr59</strain>
    </source>
</reference>
<evidence type="ECO:0000313" key="2">
    <source>
        <dbReference type="Proteomes" id="UP000298468"/>
    </source>
</evidence>
<accession>A0A4R9BHT9</accession>
<dbReference type="AlphaFoldDB" id="A0A4R9BHT9"/>